<proteinExistence type="predicted"/>
<name>A0A2P2NHW6_RHIMU</name>
<dbReference type="EMBL" id="GGEC01061594">
    <property type="protein sequence ID" value="MBX42078.1"/>
    <property type="molecule type" value="Transcribed_RNA"/>
</dbReference>
<organism evidence="1">
    <name type="scientific">Rhizophora mucronata</name>
    <name type="common">Asiatic mangrove</name>
    <dbReference type="NCBI Taxonomy" id="61149"/>
    <lineage>
        <taxon>Eukaryota</taxon>
        <taxon>Viridiplantae</taxon>
        <taxon>Streptophyta</taxon>
        <taxon>Embryophyta</taxon>
        <taxon>Tracheophyta</taxon>
        <taxon>Spermatophyta</taxon>
        <taxon>Magnoliopsida</taxon>
        <taxon>eudicotyledons</taxon>
        <taxon>Gunneridae</taxon>
        <taxon>Pentapetalae</taxon>
        <taxon>rosids</taxon>
        <taxon>fabids</taxon>
        <taxon>Malpighiales</taxon>
        <taxon>Rhizophoraceae</taxon>
        <taxon>Rhizophora</taxon>
    </lineage>
</organism>
<protein>
    <submittedName>
        <fullName evidence="1">Uncharacterized protein</fullName>
    </submittedName>
</protein>
<reference evidence="1" key="1">
    <citation type="submission" date="2018-02" db="EMBL/GenBank/DDBJ databases">
        <title>Rhizophora mucronata_Transcriptome.</title>
        <authorList>
            <person name="Meera S.P."/>
            <person name="Sreeshan A."/>
            <person name="Augustine A."/>
        </authorList>
    </citation>
    <scope>NUCLEOTIDE SEQUENCE</scope>
    <source>
        <tissue evidence="1">Leaf</tissue>
    </source>
</reference>
<accession>A0A2P2NHW6</accession>
<sequence>MGELHFLKELVLDSSPWLVFFSVWKPINQKTRANDLIHAFGESNIFCLQSYAEVDHMGCHKDELDGKVQNQTRKDKWTYVKITKSLFVWKDKNFV</sequence>
<evidence type="ECO:0000313" key="1">
    <source>
        <dbReference type="EMBL" id="MBX42078.1"/>
    </source>
</evidence>
<dbReference type="AlphaFoldDB" id="A0A2P2NHW6"/>